<proteinExistence type="predicted"/>
<keyword evidence="2" id="KW-1185">Reference proteome</keyword>
<reference evidence="1 2" key="1">
    <citation type="submission" date="2018-02" db="EMBL/GenBank/DDBJ databases">
        <title>The genomes of Aspergillus section Nigri reveals drivers in fungal speciation.</title>
        <authorList>
            <consortium name="DOE Joint Genome Institute"/>
            <person name="Vesth T.C."/>
            <person name="Nybo J."/>
            <person name="Theobald S."/>
            <person name="Brandl J."/>
            <person name="Frisvad J.C."/>
            <person name="Nielsen K.F."/>
            <person name="Lyhne E.K."/>
            <person name="Kogle M.E."/>
            <person name="Kuo A."/>
            <person name="Riley R."/>
            <person name="Clum A."/>
            <person name="Nolan M."/>
            <person name="Lipzen A."/>
            <person name="Salamov A."/>
            <person name="Henrissat B."/>
            <person name="Wiebenga A."/>
            <person name="De vries R.P."/>
            <person name="Grigoriev I.V."/>
            <person name="Mortensen U.H."/>
            <person name="Andersen M.R."/>
            <person name="Baker S.E."/>
        </authorList>
    </citation>
    <scope>NUCLEOTIDE SEQUENCE [LARGE SCALE GENOMIC DNA]</scope>
    <source>
        <strain evidence="1 2">CBS 112811</strain>
    </source>
</reference>
<dbReference type="AlphaFoldDB" id="A0A8G1R5I9"/>
<accession>A0A8G1R5I9</accession>
<protein>
    <submittedName>
        <fullName evidence="1">Uncharacterized protein</fullName>
    </submittedName>
</protein>
<name>A0A8G1R5I9_9EURO</name>
<dbReference type="GeneID" id="37163135"/>
<evidence type="ECO:0000313" key="2">
    <source>
        <dbReference type="Proteomes" id="UP000249526"/>
    </source>
</evidence>
<gene>
    <name evidence="1" type="ORF">BO85DRAFT_447483</name>
</gene>
<evidence type="ECO:0000313" key="1">
    <source>
        <dbReference type="EMBL" id="RAH59597.1"/>
    </source>
</evidence>
<dbReference type="EMBL" id="KZ825058">
    <property type="protein sequence ID" value="RAH59597.1"/>
    <property type="molecule type" value="Genomic_DNA"/>
</dbReference>
<sequence>MPARLRVVGWLAHHSIAQSSFTVYGEHKPLNVFFFLPRAYIPSPSSHILMNGNEETRRTPKKRGREDTAMDLKKTVTDSLHSSPFPPSGLLKPVTGQVTQAVTNPSLDPFFGICMACHQNRILITSVNSTQVVGAV</sequence>
<organism evidence="1 2">
    <name type="scientific">Aspergillus piperis CBS 112811</name>
    <dbReference type="NCBI Taxonomy" id="1448313"/>
    <lineage>
        <taxon>Eukaryota</taxon>
        <taxon>Fungi</taxon>
        <taxon>Dikarya</taxon>
        <taxon>Ascomycota</taxon>
        <taxon>Pezizomycotina</taxon>
        <taxon>Eurotiomycetes</taxon>
        <taxon>Eurotiomycetidae</taxon>
        <taxon>Eurotiales</taxon>
        <taxon>Aspergillaceae</taxon>
        <taxon>Aspergillus</taxon>
        <taxon>Aspergillus subgen. Circumdati</taxon>
    </lineage>
</organism>
<dbReference type="Proteomes" id="UP000249526">
    <property type="component" value="Unassembled WGS sequence"/>
</dbReference>
<dbReference type="RefSeq" id="XP_025517519.1">
    <property type="nucleotide sequence ID" value="XM_025659733.1"/>
</dbReference>